<dbReference type="InterPro" id="IPR010734">
    <property type="entry name" value="Copine_C"/>
</dbReference>
<dbReference type="Gene3D" id="2.60.40.150">
    <property type="entry name" value="C2 domain"/>
    <property type="match status" value="2"/>
</dbReference>
<dbReference type="InterPro" id="IPR045052">
    <property type="entry name" value="Copine"/>
</dbReference>
<dbReference type="SUPFAM" id="SSF53300">
    <property type="entry name" value="vWA-like"/>
    <property type="match status" value="1"/>
</dbReference>
<evidence type="ECO:0000313" key="7">
    <source>
        <dbReference type="Proteomes" id="UP001153069"/>
    </source>
</evidence>
<dbReference type="GO" id="GO:0005886">
    <property type="term" value="C:plasma membrane"/>
    <property type="evidence" value="ECO:0007669"/>
    <property type="project" value="TreeGrafter"/>
</dbReference>
<gene>
    <name evidence="6" type="ORF">SEMRO_1305_G261150.1</name>
</gene>
<dbReference type="SMART" id="SM00239">
    <property type="entry name" value="C2"/>
    <property type="match status" value="2"/>
</dbReference>
<dbReference type="InterPro" id="IPR036465">
    <property type="entry name" value="vWFA_dom_sf"/>
</dbReference>
<feature type="domain" description="C2" evidence="4">
    <location>
        <begin position="22"/>
        <end position="149"/>
    </location>
</feature>
<dbReference type="InterPro" id="IPR000008">
    <property type="entry name" value="C2_dom"/>
</dbReference>
<dbReference type="CDD" id="cd04047">
    <property type="entry name" value="C2B_Copine"/>
    <property type="match status" value="1"/>
</dbReference>
<accession>A0A9N8EIV1</accession>
<feature type="compositionally biased region" description="Low complexity" evidence="3">
    <location>
        <begin position="725"/>
        <end position="745"/>
    </location>
</feature>
<dbReference type="GO" id="GO:0005544">
    <property type="term" value="F:calcium-dependent phospholipid binding"/>
    <property type="evidence" value="ECO:0007669"/>
    <property type="project" value="InterPro"/>
</dbReference>
<comment type="caution">
    <text evidence="6">The sequence shown here is derived from an EMBL/GenBank/DDBJ whole genome shotgun (WGS) entry which is preliminary data.</text>
</comment>
<sequence length="818" mass="87563">MNNAPKKYVKINGVTKLNPEWKRWKDAFGTEGAEQSNKVSKVQINLYASKLTNVAGFGKGISDPFAVVTLLASNPSDQPQIIGKTEVVKNNLSPKWTTSFILDYSLGVSTRINIAILDEIRKGNKAKPMGSALFEIGEILGSRGNVKAKKMKSGGTLFVHAMAAPTEDAGRLILKLQGHKLKNVEGFFSKSDPFVEISAKVNSAGGLTWQPVFRCKHIDNSLNPVWEEMDLNVNKLCQGDRTAPILIAVYDWEKSGKHRSMGSFETNVKALMASVVPDGMGKKVDISKAYSLVKSGKDYGKIVVTGATITGATMSATTQGPQTVIHHLPEPILPPQPPMPAPSYSVNPIRSSSAIPRPGQQPPMASAVPIAAASTAAAVASAVVAGSDQPSYGKLPLGISGSTAVPPPNGGTRPKFVDYLTGGLELQMCVAIDFTGSNGDPRKPGTLHYIHRDGSLNDYEKAITAVGAVVARYDSDQKFPVWGFGAKFRGIINHCFQVGPDPELSGIQGILDGYRRVFRTGLTMSGPTVFAECITKAAQQARAQQAQSAKVGKQSYHILLILTDGAVTDVEHTKRALIEASDAPLSIIIVGIGTADFSTMQFLDDFLSSGNTAGRDICQFVEFHKHQHNRENLTKETLDEVPDQLVDYFYDSQGIMPHPPLSGSKFSVVESDYNPGEDIDIELNFDGGYDGEIFIENPSAGLVDDTKYDTYHQYGGALPVAGAGIAGSGSPPRSSPYNSAPNSPYGRNASPPQTIPGHPNGLQVQQSVPTTMPQVFQVQVPPNGYPGMQLQIQNPFTGQQVMVTVPQGVQAGQTFAVA</sequence>
<feature type="domain" description="VWFA" evidence="5">
    <location>
        <begin position="427"/>
        <end position="645"/>
    </location>
</feature>
<dbReference type="Gene3D" id="3.40.50.410">
    <property type="entry name" value="von Willebrand factor, type A domain"/>
    <property type="match status" value="1"/>
</dbReference>
<dbReference type="AlphaFoldDB" id="A0A9N8EIV1"/>
<dbReference type="PROSITE" id="PS50234">
    <property type="entry name" value="VWFA"/>
    <property type="match status" value="1"/>
</dbReference>
<protein>
    <submittedName>
        <fullName evidence="6">Copine-6</fullName>
    </submittedName>
</protein>
<keyword evidence="7" id="KW-1185">Reference proteome</keyword>
<dbReference type="Proteomes" id="UP001153069">
    <property type="component" value="Unassembled WGS sequence"/>
</dbReference>
<feature type="region of interest" description="Disordered" evidence="3">
    <location>
        <begin position="725"/>
        <end position="761"/>
    </location>
</feature>
<evidence type="ECO:0000313" key="6">
    <source>
        <dbReference type="EMBL" id="CAB9522457.1"/>
    </source>
</evidence>
<dbReference type="PANTHER" id="PTHR10857:SF106">
    <property type="entry name" value="C2 DOMAIN-CONTAINING PROTEIN"/>
    <property type="match status" value="1"/>
</dbReference>
<evidence type="ECO:0000256" key="1">
    <source>
        <dbReference type="ARBA" id="ARBA00009048"/>
    </source>
</evidence>
<dbReference type="SUPFAM" id="SSF49562">
    <property type="entry name" value="C2 domain (Calcium/lipid-binding domain, CaLB)"/>
    <property type="match status" value="2"/>
</dbReference>
<dbReference type="Pfam" id="PF07002">
    <property type="entry name" value="Copine"/>
    <property type="match status" value="1"/>
</dbReference>
<dbReference type="InterPro" id="IPR035892">
    <property type="entry name" value="C2_domain_sf"/>
</dbReference>
<dbReference type="PANTHER" id="PTHR10857">
    <property type="entry name" value="COPINE"/>
    <property type="match status" value="1"/>
</dbReference>
<dbReference type="InterPro" id="IPR002035">
    <property type="entry name" value="VWF_A"/>
</dbReference>
<feature type="domain" description="C2" evidence="4">
    <location>
        <begin position="153"/>
        <end position="281"/>
    </location>
</feature>
<organism evidence="6 7">
    <name type="scientific">Seminavis robusta</name>
    <dbReference type="NCBI Taxonomy" id="568900"/>
    <lineage>
        <taxon>Eukaryota</taxon>
        <taxon>Sar</taxon>
        <taxon>Stramenopiles</taxon>
        <taxon>Ochrophyta</taxon>
        <taxon>Bacillariophyta</taxon>
        <taxon>Bacillariophyceae</taxon>
        <taxon>Bacillariophycidae</taxon>
        <taxon>Naviculales</taxon>
        <taxon>Naviculaceae</taxon>
        <taxon>Seminavis</taxon>
    </lineage>
</organism>
<name>A0A9N8EIV1_9STRA</name>
<dbReference type="InterPro" id="IPR037768">
    <property type="entry name" value="C2B_Copine"/>
</dbReference>
<evidence type="ECO:0000259" key="4">
    <source>
        <dbReference type="PROSITE" id="PS50004"/>
    </source>
</evidence>
<reference evidence="6" key="1">
    <citation type="submission" date="2020-06" db="EMBL/GenBank/DDBJ databases">
        <authorList>
            <consortium name="Plant Systems Biology data submission"/>
        </authorList>
    </citation>
    <scope>NUCLEOTIDE SEQUENCE</scope>
    <source>
        <strain evidence="6">D6</strain>
    </source>
</reference>
<dbReference type="GO" id="GO:0071277">
    <property type="term" value="P:cellular response to calcium ion"/>
    <property type="evidence" value="ECO:0007669"/>
    <property type="project" value="TreeGrafter"/>
</dbReference>
<dbReference type="PROSITE" id="PS50004">
    <property type="entry name" value="C2"/>
    <property type="match status" value="2"/>
</dbReference>
<dbReference type="SMART" id="SM00327">
    <property type="entry name" value="VWA"/>
    <property type="match status" value="1"/>
</dbReference>
<evidence type="ECO:0000256" key="2">
    <source>
        <dbReference type="ARBA" id="ARBA00022737"/>
    </source>
</evidence>
<evidence type="ECO:0000256" key="3">
    <source>
        <dbReference type="SAM" id="MobiDB-lite"/>
    </source>
</evidence>
<keyword evidence="2" id="KW-0677">Repeat</keyword>
<evidence type="ECO:0000259" key="5">
    <source>
        <dbReference type="PROSITE" id="PS50234"/>
    </source>
</evidence>
<proteinExistence type="inferred from homology"/>
<dbReference type="Pfam" id="PF00168">
    <property type="entry name" value="C2"/>
    <property type="match status" value="2"/>
</dbReference>
<dbReference type="EMBL" id="CAICTM010001303">
    <property type="protein sequence ID" value="CAB9522457.1"/>
    <property type="molecule type" value="Genomic_DNA"/>
</dbReference>
<comment type="similarity">
    <text evidence="1">Belongs to the copine family.</text>
</comment>
<dbReference type="OrthoDB" id="5855668at2759"/>